<sequence length="114" mass="12856">MYQDALHMQQLTAQELAAWLQDETRTNPVLLDVREGWEFAMCHLDGSTHLPMNEIPQRFAELDEDAEIVVICHHGMRSYQVGVFLERQGFGHISNLSGGVDAWAGAVDPAMARY</sequence>
<dbReference type="InterPro" id="IPR001763">
    <property type="entry name" value="Rhodanese-like_dom"/>
</dbReference>
<dbReference type="Gene3D" id="3.40.250.10">
    <property type="entry name" value="Rhodanese-like domain"/>
    <property type="match status" value="1"/>
</dbReference>
<dbReference type="PANTHER" id="PTHR43031:SF17">
    <property type="entry name" value="SULFURTRANSFERASE YTWF-RELATED"/>
    <property type="match status" value="1"/>
</dbReference>
<evidence type="ECO:0000259" key="1">
    <source>
        <dbReference type="PROSITE" id="PS50206"/>
    </source>
</evidence>
<gene>
    <name evidence="2" type="ORF">GCM10010971_12690</name>
</gene>
<keyword evidence="3" id="KW-1185">Reference proteome</keyword>
<organism evidence="2 3">
    <name type="scientific">Silvimonas amylolytica</name>
    <dbReference type="NCBI Taxonomy" id="449663"/>
    <lineage>
        <taxon>Bacteria</taxon>
        <taxon>Pseudomonadati</taxon>
        <taxon>Pseudomonadota</taxon>
        <taxon>Betaproteobacteria</taxon>
        <taxon>Neisseriales</taxon>
        <taxon>Chitinibacteraceae</taxon>
        <taxon>Silvimonas</taxon>
    </lineage>
</organism>
<comment type="caution">
    <text evidence="2">The sequence shown here is derived from an EMBL/GenBank/DDBJ whole genome shotgun (WGS) entry which is preliminary data.</text>
</comment>
<dbReference type="Proteomes" id="UP000621859">
    <property type="component" value="Unassembled WGS sequence"/>
</dbReference>
<evidence type="ECO:0000313" key="2">
    <source>
        <dbReference type="EMBL" id="GGP25450.1"/>
    </source>
</evidence>
<accession>A0ABQ2PJB8</accession>
<name>A0ABQ2PJB8_9NEIS</name>
<protein>
    <submittedName>
        <fullName evidence="2">Rhodanese-like domain-containing protein</fullName>
    </submittedName>
</protein>
<dbReference type="SMART" id="SM00450">
    <property type="entry name" value="RHOD"/>
    <property type="match status" value="1"/>
</dbReference>
<dbReference type="EMBL" id="BMLY01000002">
    <property type="protein sequence ID" value="GGP25450.1"/>
    <property type="molecule type" value="Genomic_DNA"/>
</dbReference>
<evidence type="ECO:0000313" key="3">
    <source>
        <dbReference type="Proteomes" id="UP000621859"/>
    </source>
</evidence>
<dbReference type="Pfam" id="PF00581">
    <property type="entry name" value="Rhodanese"/>
    <property type="match status" value="1"/>
</dbReference>
<proteinExistence type="predicted"/>
<feature type="domain" description="Rhodanese" evidence="1">
    <location>
        <begin position="24"/>
        <end position="112"/>
    </location>
</feature>
<dbReference type="SUPFAM" id="SSF52821">
    <property type="entry name" value="Rhodanese/Cell cycle control phosphatase"/>
    <property type="match status" value="1"/>
</dbReference>
<dbReference type="InterPro" id="IPR036873">
    <property type="entry name" value="Rhodanese-like_dom_sf"/>
</dbReference>
<reference evidence="3" key="1">
    <citation type="journal article" date="2019" name="Int. J. Syst. Evol. Microbiol.">
        <title>The Global Catalogue of Microorganisms (GCM) 10K type strain sequencing project: providing services to taxonomists for standard genome sequencing and annotation.</title>
        <authorList>
            <consortium name="The Broad Institute Genomics Platform"/>
            <consortium name="The Broad Institute Genome Sequencing Center for Infectious Disease"/>
            <person name="Wu L."/>
            <person name="Ma J."/>
        </authorList>
    </citation>
    <scope>NUCLEOTIDE SEQUENCE [LARGE SCALE GENOMIC DNA]</scope>
    <source>
        <strain evidence="3">CGMCC 1.8860</strain>
    </source>
</reference>
<dbReference type="PANTHER" id="PTHR43031">
    <property type="entry name" value="FAD-DEPENDENT OXIDOREDUCTASE"/>
    <property type="match status" value="1"/>
</dbReference>
<dbReference type="InterPro" id="IPR050229">
    <property type="entry name" value="GlpE_sulfurtransferase"/>
</dbReference>
<dbReference type="PROSITE" id="PS50206">
    <property type="entry name" value="RHODANESE_3"/>
    <property type="match status" value="1"/>
</dbReference>